<feature type="chain" id="PRO_5006631521" evidence="2">
    <location>
        <begin position="26"/>
        <end position="581"/>
    </location>
</feature>
<gene>
    <name evidence="3" type="ORF">U14_01078</name>
</gene>
<evidence type="ECO:0000256" key="2">
    <source>
        <dbReference type="SAM" id="SignalP"/>
    </source>
</evidence>
<dbReference type="HOGENOM" id="CLU_469027_0_0_0"/>
<dbReference type="AlphaFoldDB" id="A0A0S6VY71"/>
<feature type="region of interest" description="Disordered" evidence="1">
    <location>
        <begin position="29"/>
        <end position="63"/>
    </location>
</feature>
<evidence type="ECO:0000256" key="1">
    <source>
        <dbReference type="SAM" id="MobiDB-lite"/>
    </source>
</evidence>
<proteinExistence type="predicted"/>
<evidence type="ECO:0000313" key="3">
    <source>
        <dbReference type="EMBL" id="GAK49854.1"/>
    </source>
</evidence>
<feature type="signal peptide" evidence="2">
    <location>
        <begin position="1"/>
        <end position="25"/>
    </location>
</feature>
<organism evidence="3">
    <name type="scientific">Candidatus Moduliflexus flocculans</name>
    <dbReference type="NCBI Taxonomy" id="1499966"/>
    <lineage>
        <taxon>Bacteria</taxon>
        <taxon>Candidatus Moduliflexota</taxon>
        <taxon>Candidatus Moduliflexia</taxon>
        <taxon>Candidatus Moduliflexales</taxon>
        <taxon>Candidatus Moduliflexaceae</taxon>
    </lineage>
</organism>
<dbReference type="Proteomes" id="UP000030700">
    <property type="component" value="Unassembled WGS sequence"/>
</dbReference>
<keyword evidence="2" id="KW-0732">Signal</keyword>
<dbReference type="EMBL" id="DF820455">
    <property type="protein sequence ID" value="GAK49854.1"/>
    <property type="molecule type" value="Genomic_DNA"/>
</dbReference>
<keyword evidence="4" id="KW-1185">Reference proteome</keyword>
<name>A0A0S6VY71_9BACT</name>
<dbReference type="STRING" id="1499966.U14_01078"/>
<reference evidence="3" key="1">
    <citation type="journal article" date="2015" name="PeerJ">
        <title>First genomic representation of candidate bacterial phylum KSB3 points to enhanced environmental sensing as a trigger of wastewater bulking.</title>
        <authorList>
            <person name="Sekiguchi Y."/>
            <person name="Ohashi A."/>
            <person name="Parks D.H."/>
            <person name="Yamauchi T."/>
            <person name="Tyson G.W."/>
            <person name="Hugenholtz P."/>
        </authorList>
    </citation>
    <scope>NUCLEOTIDE SEQUENCE [LARGE SCALE GENOMIC DNA]</scope>
</reference>
<protein>
    <submittedName>
        <fullName evidence="3">Uncharacterized protein</fullName>
    </submittedName>
</protein>
<evidence type="ECO:0000313" key="4">
    <source>
        <dbReference type="Proteomes" id="UP000030700"/>
    </source>
</evidence>
<sequence>MPTLRTQRIRVMICCLLFISVVSCGGTDDSQKPTPTPAAQSNLPGEPTAAPSPQPTVTPSPQLTAQQDAQRMVVLLNYLQIALLKVAHYQDRVMLDGEYRHLLTNIKLSTISDQALVAFLNAMAEQFKPFLLTDQERRLLDQQYQEFVVKAIYADYARQTAQQPGLPMSCAAAALVRIGAFHEHYRQHLAEYRQALDKSVWELPAEALQVIRNSQSQFSEMYWRFIKQHQLPDTLNPSEDRIQQLIKLLDEQDQEKRLRLLQDMQTDFAAFPPLWHALASLTAQILQPQDALPLYQKFDEANINAFKYDHESAEVLMERLLLNEADMNTQETLQHIIALSPDDWRKNLFVAFQAMKHADYQTARDLIRKNRDFDKDESLHLRVLGEIEAAALEEQALEQLFSQMFANANIRYQDMLGLLGQIRGGAFLQKQLDAYLKPAIAPISFALDTALIYGEDELTISFPAIWFRSRKNAASVSAGIVGESKEILPSDPKNIQQEHDPVTLTFPGLFKAKELLKNNGHKTMWLNISDHLQTSSLFVDISVKDVNGKPAIVFEKTQLAVGGICYAVSGSTWDRKPTCEF</sequence>
<dbReference type="PROSITE" id="PS51257">
    <property type="entry name" value="PROKAR_LIPOPROTEIN"/>
    <property type="match status" value="1"/>
</dbReference>
<accession>A0A0S6VY71</accession>